<keyword evidence="9" id="KW-0735">Signal-anchor</keyword>
<evidence type="ECO:0000313" key="17">
    <source>
        <dbReference type="Proteomes" id="UP001283361"/>
    </source>
</evidence>
<comment type="similarity">
    <text evidence="4 15">Belongs to the glycosyltransferase 31 family.</text>
</comment>
<keyword evidence="13" id="KW-0325">Glycoprotein</keyword>
<keyword evidence="8" id="KW-0256">Endoplasmic reticulum</keyword>
<evidence type="ECO:0000256" key="6">
    <source>
        <dbReference type="ARBA" id="ARBA00022679"/>
    </source>
</evidence>
<dbReference type="Proteomes" id="UP001283361">
    <property type="component" value="Unassembled WGS sequence"/>
</dbReference>
<dbReference type="GO" id="GO:0006493">
    <property type="term" value="P:protein O-linked glycosylation"/>
    <property type="evidence" value="ECO:0007669"/>
    <property type="project" value="TreeGrafter"/>
</dbReference>
<dbReference type="AlphaFoldDB" id="A0AAE0XPC2"/>
<evidence type="ECO:0000256" key="9">
    <source>
        <dbReference type="ARBA" id="ARBA00022968"/>
    </source>
</evidence>
<evidence type="ECO:0000256" key="8">
    <source>
        <dbReference type="ARBA" id="ARBA00022824"/>
    </source>
</evidence>
<keyword evidence="6" id="KW-0808">Transferase</keyword>
<proteinExistence type="inferred from homology"/>
<evidence type="ECO:0000256" key="3">
    <source>
        <dbReference type="ARBA" id="ARBA00004922"/>
    </source>
</evidence>
<keyword evidence="5 15" id="KW-0328">Glycosyltransferase</keyword>
<keyword evidence="10" id="KW-1133">Transmembrane helix</keyword>
<keyword evidence="12" id="KW-0472">Membrane</keyword>
<dbReference type="GO" id="GO:0005783">
    <property type="term" value="C:endoplasmic reticulum"/>
    <property type="evidence" value="ECO:0007669"/>
    <property type="project" value="UniProtKB-SubCell"/>
</dbReference>
<evidence type="ECO:0000256" key="15">
    <source>
        <dbReference type="RuleBase" id="RU363063"/>
    </source>
</evidence>
<dbReference type="InterPro" id="IPR002659">
    <property type="entry name" value="Glyco_trans_31"/>
</dbReference>
<evidence type="ECO:0000256" key="1">
    <source>
        <dbReference type="ARBA" id="ARBA00004240"/>
    </source>
</evidence>
<comment type="pathway">
    <text evidence="3">Protein modification; protein glycosylation.</text>
</comment>
<evidence type="ECO:0000256" key="5">
    <source>
        <dbReference type="ARBA" id="ARBA00022676"/>
    </source>
</evidence>
<evidence type="ECO:0000256" key="14">
    <source>
        <dbReference type="ARBA" id="ARBA00047667"/>
    </source>
</evidence>
<dbReference type="GO" id="GO:0008194">
    <property type="term" value="F:UDP-glycosyltransferase activity"/>
    <property type="evidence" value="ECO:0007669"/>
    <property type="project" value="TreeGrafter"/>
</dbReference>
<dbReference type="PANTHER" id="PTHR11214">
    <property type="entry name" value="BETA-1,3-N-ACETYLGLUCOSAMINYLTRANSFERASE"/>
    <property type="match status" value="1"/>
</dbReference>
<protein>
    <recommendedName>
        <fullName evidence="15">Hexosyltransferase</fullName>
        <ecNumber evidence="15">2.4.1.-</ecNumber>
    </recommendedName>
</protein>
<dbReference type="Gene3D" id="3.90.550.50">
    <property type="match status" value="1"/>
</dbReference>
<keyword evidence="7" id="KW-0812">Transmembrane</keyword>
<evidence type="ECO:0000256" key="10">
    <source>
        <dbReference type="ARBA" id="ARBA00022989"/>
    </source>
</evidence>
<gene>
    <name evidence="16" type="ORF">RRG08_047594</name>
</gene>
<dbReference type="Pfam" id="PF01762">
    <property type="entry name" value="Galactosyl_T"/>
    <property type="match status" value="1"/>
</dbReference>
<evidence type="ECO:0000256" key="7">
    <source>
        <dbReference type="ARBA" id="ARBA00022692"/>
    </source>
</evidence>
<evidence type="ECO:0000256" key="13">
    <source>
        <dbReference type="ARBA" id="ARBA00023180"/>
    </source>
</evidence>
<evidence type="ECO:0000313" key="16">
    <source>
        <dbReference type="EMBL" id="KAK3700171.1"/>
    </source>
</evidence>
<accession>A0AAE0XPC2</accession>
<sequence>MSNLTVQESHENILFTQVIDSAGRVVSPDRHNNYVPAASVIFSLSDAFSLQDHINRAPRLDASWEKNMTSTRIFLSEEMQLYEDIMLLDMKDVYRNLPLKIALCHQRFHRYTVPEYVMKTDDDCFINLPGIVRLLQEMPKDVPTWWGNFRQYWVVERHGKWKEDLYSSSIYPEFACGSGSVLSRSLSSWLSSNAHRLQLFQGEDVSLGVWLAGLRIRHIRDQRWRCERTCQDCDVALEQQSVLCWAMLFMLMYDTLQKKRRWKKRLTASFPFYTTTGWKCRVIKEFSKLRYKGFLKLIKEIIVYSQSPVYSRNCLTYR</sequence>
<name>A0AAE0XPC2_9GAST</name>
<dbReference type="EC" id="2.4.1.-" evidence="15"/>
<reference evidence="16" key="1">
    <citation type="journal article" date="2023" name="G3 (Bethesda)">
        <title>A reference genome for the long-term kleptoplast-retaining sea slug Elysia crispata morphotype clarki.</title>
        <authorList>
            <person name="Eastman K.E."/>
            <person name="Pendleton A.L."/>
            <person name="Shaikh M.A."/>
            <person name="Suttiyut T."/>
            <person name="Ogas R."/>
            <person name="Tomko P."/>
            <person name="Gavelis G."/>
            <person name="Widhalm J.R."/>
            <person name="Wisecaver J.H."/>
        </authorList>
    </citation>
    <scope>NUCLEOTIDE SEQUENCE</scope>
    <source>
        <strain evidence="16">ECLA1</strain>
    </source>
</reference>
<evidence type="ECO:0000256" key="11">
    <source>
        <dbReference type="ARBA" id="ARBA00023034"/>
    </source>
</evidence>
<keyword evidence="17" id="KW-1185">Reference proteome</keyword>
<organism evidence="16 17">
    <name type="scientific">Elysia crispata</name>
    <name type="common">lettuce slug</name>
    <dbReference type="NCBI Taxonomy" id="231223"/>
    <lineage>
        <taxon>Eukaryota</taxon>
        <taxon>Metazoa</taxon>
        <taxon>Spiralia</taxon>
        <taxon>Lophotrochozoa</taxon>
        <taxon>Mollusca</taxon>
        <taxon>Gastropoda</taxon>
        <taxon>Heterobranchia</taxon>
        <taxon>Euthyneura</taxon>
        <taxon>Panpulmonata</taxon>
        <taxon>Sacoglossa</taxon>
        <taxon>Placobranchoidea</taxon>
        <taxon>Plakobranchidae</taxon>
        <taxon>Elysia</taxon>
    </lineage>
</organism>
<dbReference type="GO" id="GO:0000139">
    <property type="term" value="C:Golgi membrane"/>
    <property type="evidence" value="ECO:0007669"/>
    <property type="project" value="UniProtKB-SubCell"/>
</dbReference>
<comment type="caution">
    <text evidence="16">The sequence shown here is derived from an EMBL/GenBank/DDBJ whole genome shotgun (WGS) entry which is preliminary data.</text>
</comment>
<comment type="catalytic activity">
    <reaction evidence="14">
        <text>3-O-(N-acetyl-beta-D-glucosaminyl-(1-&gt;4)-alpha-D-mannosyl)-L-threonyl-[protein] + UDP-N-acetyl-alpha-D-galactosamine = 3-O-[beta-D-GalNAc-(1-&gt;3)-beta-D-GlcNAc-(1-&gt;4)-alpha-D-Man]-L-Thr-[protein] + UDP + H(+)</text>
        <dbReference type="Rhea" id="RHEA:37667"/>
        <dbReference type="Rhea" id="RHEA-COMP:13308"/>
        <dbReference type="Rhea" id="RHEA-COMP:13618"/>
        <dbReference type="ChEBI" id="CHEBI:15378"/>
        <dbReference type="ChEBI" id="CHEBI:58223"/>
        <dbReference type="ChEBI" id="CHEBI:67138"/>
        <dbReference type="ChEBI" id="CHEBI:136709"/>
        <dbReference type="ChEBI" id="CHEBI:137540"/>
        <dbReference type="EC" id="2.4.1.313"/>
    </reaction>
</comment>
<evidence type="ECO:0000256" key="12">
    <source>
        <dbReference type="ARBA" id="ARBA00023136"/>
    </source>
</evidence>
<comment type="subcellular location">
    <subcellularLocation>
        <location evidence="1">Endoplasmic reticulum</location>
    </subcellularLocation>
    <subcellularLocation>
        <location evidence="2 15">Golgi apparatus membrane</location>
        <topology evidence="2 15">Single-pass type II membrane protein</topology>
    </subcellularLocation>
</comment>
<dbReference type="PANTHER" id="PTHR11214:SF219">
    <property type="entry name" value="UDP-GALNAC:BETA-1,3-N-ACETYLGALACTOSAMINYLTRANSFERASE 2"/>
    <property type="match status" value="1"/>
</dbReference>
<dbReference type="EMBL" id="JAWDGP010007921">
    <property type="protein sequence ID" value="KAK3700171.1"/>
    <property type="molecule type" value="Genomic_DNA"/>
</dbReference>
<keyword evidence="11 15" id="KW-0333">Golgi apparatus</keyword>
<evidence type="ECO:0000256" key="4">
    <source>
        <dbReference type="ARBA" id="ARBA00008661"/>
    </source>
</evidence>
<evidence type="ECO:0000256" key="2">
    <source>
        <dbReference type="ARBA" id="ARBA00004323"/>
    </source>
</evidence>
<dbReference type="GO" id="GO:0016758">
    <property type="term" value="F:hexosyltransferase activity"/>
    <property type="evidence" value="ECO:0007669"/>
    <property type="project" value="InterPro"/>
</dbReference>